<dbReference type="InterPro" id="IPR000504">
    <property type="entry name" value="RRM_dom"/>
</dbReference>
<comment type="caution">
    <text evidence="5">The sequence shown here is derived from an EMBL/GenBank/DDBJ whole genome shotgun (WGS) entry which is preliminary data.</text>
</comment>
<organism evidence="5 6">
    <name type="scientific">Leishmania orientalis</name>
    <dbReference type="NCBI Taxonomy" id="2249476"/>
    <lineage>
        <taxon>Eukaryota</taxon>
        <taxon>Discoba</taxon>
        <taxon>Euglenozoa</taxon>
        <taxon>Kinetoplastea</taxon>
        <taxon>Metakinetoplastina</taxon>
        <taxon>Trypanosomatida</taxon>
        <taxon>Trypanosomatidae</taxon>
        <taxon>Leishmaniinae</taxon>
        <taxon>Leishmania</taxon>
    </lineage>
</organism>
<dbReference type="SMART" id="SM00360">
    <property type="entry name" value="RRM"/>
    <property type="match status" value="2"/>
</dbReference>
<evidence type="ECO:0000256" key="1">
    <source>
        <dbReference type="ARBA" id="ARBA00022884"/>
    </source>
</evidence>
<dbReference type="EMBL" id="JAFHLR010000029">
    <property type="protein sequence ID" value="KAG5473520.1"/>
    <property type="molecule type" value="Genomic_DNA"/>
</dbReference>
<evidence type="ECO:0000313" key="5">
    <source>
        <dbReference type="EMBL" id="KAG5473520.1"/>
    </source>
</evidence>
<dbReference type="Gene3D" id="3.30.70.330">
    <property type="match status" value="2"/>
</dbReference>
<keyword evidence="1 2" id="KW-0694">RNA-binding</keyword>
<dbReference type="InterPro" id="IPR012677">
    <property type="entry name" value="Nucleotide-bd_a/b_plait_sf"/>
</dbReference>
<dbReference type="Pfam" id="PF00076">
    <property type="entry name" value="RRM_1"/>
    <property type="match status" value="2"/>
</dbReference>
<dbReference type="RefSeq" id="XP_067061523.1">
    <property type="nucleotide sequence ID" value="XM_067205586.1"/>
</dbReference>
<feature type="region of interest" description="Disordered" evidence="3">
    <location>
        <begin position="489"/>
        <end position="534"/>
    </location>
</feature>
<evidence type="ECO:0000256" key="2">
    <source>
        <dbReference type="PROSITE-ProRule" id="PRU00176"/>
    </source>
</evidence>
<dbReference type="SMR" id="A0A836GX62"/>
<name>A0A836GX62_9TRYP</name>
<dbReference type="InterPro" id="IPR050886">
    <property type="entry name" value="RNA-binding_reg"/>
</dbReference>
<reference evidence="6" key="1">
    <citation type="journal article" date="2021" name="Microbiol. Resour. Announc.">
        <title>LGAAP: Leishmaniinae Genome Assembly and Annotation Pipeline.</title>
        <authorList>
            <person name="Almutairi H."/>
            <person name="Urbaniak M.D."/>
            <person name="Bates M.D."/>
            <person name="Jariyapan N."/>
            <person name="Kwakye-Nuako G."/>
            <person name="Thomaz-Soccol V."/>
            <person name="Al-Salem W.S."/>
            <person name="Dillon R.J."/>
            <person name="Bates P.A."/>
            <person name="Gatherer D."/>
        </authorList>
    </citation>
    <scope>NUCLEOTIDE SEQUENCE [LARGE SCALE GENOMIC DNA]</scope>
</reference>
<dbReference type="PANTHER" id="PTHR48024">
    <property type="entry name" value="GEO13361P1-RELATED"/>
    <property type="match status" value="1"/>
</dbReference>
<keyword evidence="6" id="KW-1185">Reference proteome</keyword>
<dbReference type="PROSITE" id="PS50102">
    <property type="entry name" value="RRM"/>
    <property type="match status" value="2"/>
</dbReference>
<dbReference type="InterPro" id="IPR035979">
    <property type="entry name" value="RBD_domain_sf"/>
</dbReference>
<sequence>MYFLPASPSLLSPPGLIAASAPLPFGVPMKGIPINFSNRDPSTAASAAPPSYEAVALDPKGPRSQTNLFVRKLASAVTEDDMRKLFEPYGTIMSFALMRDIHTGESLGTAFVRFSTHEEARAAMAALDGRELYGRPISIQWAKREHDSTPCGDARRKIRKLFVRNIPLEVTSRHLRQIFSNFGSISNITLHSDTAPAATRDSGDSSRPGSQTRNIAFILFQEDDVAEQAVSALHNTCPFESCEGIPLMVKLAEDNRDRIDRKQRFCESSVANPNAKVLAASVMQSSHLSAAASVSPVTVPLSTPASATLSPTTLSMDVSHSSPLFAQDGHASSLPPNGQPTLPFTVSAPAATATPLLQTAVGANGNTAYVYVSPAPNNGVAQQVLAATSAPGQYVIASSGLQSFSAANRMVSQPSQPLQTFYTATGSPSVPQYYQAMPLPQVFLDAQGQPLQPQSNVFVPGYYSYSPNPQSPQQLPQQVPLVEIQGSPITQSLQTGPPASKTASDVFQKQSPPQHQTSHGKPTFSVSPQPSGIGGVPEPVPTALFSASDSPLNAAISSTSSMLGQRQAPMPVVPHCTVAPPGTDADAHKRSFCGLANNTHSDALLREMSMHFMMPCMEDDDLKWGSVSSNTPAAAGAAPNSE</sequence>
<gene>
    <name evidence="5" type="ORF">LSCM4_03589</name>
</gene>
<dbReference type="PANTHER" id="PTHR48024:SF56">
    <property type="entry name" value="HETEROGENEOUS NUCLEAR RIBONUCLEOPROTEIN A0"/>
    <property type="match status" value="1"/>
</dbReference>
<accession>A0A836GX62</accession>
<feature type="compositionally biased region" description="Polar residues" evidence="3">
    <location>
        <begin position="489"/>
        <end position="530"/>
    </location>
</feature>
<protein>
    <recommendedName>
        <fullName evidence="4">RRM domain-containing protein</fullName>
    </recommendedName>
</protein>
<dbReference type="Proteomes" id="UP000674143">
    <property type="component" value="Unassembled WGS sequence"/>
</dbReference>
<evidence type="ECO:0000256" key="3">
    <source>
        <dbReference type="SAM" id="MobiDB-lite"/>
    </source>
</evidence>
<evidence type="ECO:0000313" key="6">
    <source>
        <dbReference type="Proteomes" id="UP000674143"/>
    </source>
</evidence>
<dbReference type="GeneID" id="92359520"/>
<dbReference type="GO" id="GO:0003723">
    <property type="term" value="F:RNA binding"/>
    <property type="evidence" value="ECO:0007669"/>
    <property type="project" value="UniProtKB-UniRule"/>
</dbReference>
<evidence type="ECO:0000259" key="4">
    <source>
        <dbReference type="PROSITE" id="PS50102"/>
    </source>
</evidence>
<dbReference type="KEGG" id="loi:92359520"/>
<feature type="domain" description="RRM" evidence="4">
    <location>
        <begin position="66"/>
        <end position="144"/>
    </location>
</feature>
<feature type="domain" description="RRM" evidence="4">
    <location>
        <begin position="159"/>
        <end position="254"/>
    </location>
</feature>
<reference evidence="6" key="2">
    <citation type="journal article" date="2021" name="Sci. Data">
        <title>Chromosome-scale genome sequencing, assembly and annotation of six genomes from subfamily Leishmaniinae.</title>
        <authorList>
            <person name="Almutairi H."/>
            <person name="Urbaniak M.D."/>
            <person name="Bates M.D."/>
            <person name="Jariyapan N."/>
            <person name="Kwakye-Nuako G."/>
            <person name="Thomaz Soccol V."/>
            <person name="Al-Salem W.S."/>
            <person name="Dillon R.J."/>
            <person name="Bates P.A."/>
            <person name="Gatherer D."/>
        </authorList>
    </citation>
    <scope>NUCLEOTIDE SEQUENCE [LARGE SCALE GENOMIC DNA]</scope>
</reference>
<dbReference type="GO" id="GO:0005634">
    <property type="term" value="C:nucleus"/>
    <property type="evidence" value="ECO:0007669"/>
    <property type="project" value="TreeGrafter"/>
</dbReference>
<dbReference type="CDD" id="cd00590">
    <property type="entry name" value="RRM_SF"/>
    <property type="match status" value="2"/>
</dbReference>
<dbReference type="SUPFAM" id="SSF54928">
    <property type="entry name" value="RNA-binding domain, RBD"/>
    <property type="match status" value="1"/>
</dbReference>
<dbReference type="AlphaFoldDB" id="A0A836GX62"/>
<proteinExistence type="predicted"/>